<protein>
    <submittedName>
        <fullName evidence="3">NAD(P)-dependent dehydrogenase (Short-subunit alcohol dehydrogenase family)</fullName>
    </submittedName>
</protein>
<dbReference type="Pfam" id="PF13561">
    <property type="entry name" value="adh_short_C2"/>
    <property type="match status" value="1"/>
</dbReference>
<dbReference type="RefSeq" id="WP_183732072.1">
    <property type="nucleotide sequence ID" value="NZ_JACHID010000008.1"/>
</dbReference>
<dbReference type="EMBL" id="JACHID010000008">
    <property type="protein sequence ID" value="MBB5022125.1"/>
    <property type="molecule type" value="Genomic_DNA"/>
</dbReference>
<gene>
    <name evidence="3" type="ORF">HNR37_001453</name>
</gene>
<dbReference type="PANTHER" id="PTHR24321">
    <property type="entry name" value="DEHYDROGENASES, SHORT CHAIN"/>
    <property type="match status" value="1"/>
</dbReference>
<evidence type="ECO:0000256" key="2">
    <source>
        <dbReference type="ARBA" id="ARBA00023002"/>
    </source>
</evidence>
<dbReference type="PRINTS" id="PR00081">
    <property type="entry name" value="GDHRDH"/>
</dbReference>
<dbReference type="PRINTS" id="PR00080">
    <property type="entry name" value="SDRFAMILY"/>
</dbReference>
<comment type="similarity">
    <text evidence="1">Belongs to the short-chain dehydrogenases/reductases (SDR) family.</text>
</comment>
<dbReference type="PANTHER" id="PTHR24321:SF8">
    <property type="entry name" value="ESTRADIOL 17-BETA-DEHYDROGENASE 8-RELATED"/>
    <property type="match status" value="1"/>
</dbReference>
<dbReference type="Proteomes" id="UP000528322">
    <property type="component" value="Unassembled WGS sequence"/>
</dbReference>
<dbReference type="AlphaFoldDB" id="A0A7W8DH45"/>
<dbReference type="GO" id="GO:0016491">
    <property type="term" value="F:oxidoreductase activity"/>
    <property type="evidence" value="ECO:0007669"/>
    <property type="project" value="UniProtKB-KW"/>
</dbReference>
<comment type="caution">
    <text evidence="3">The sequence shown here is derived from an EMBL/GenBank/DDBJ whole genome shotgun (WGS) entry which is preliminary data.</text>
</comment>
<sequence length="253" mass="27176">MTESVVLVTGAAQSIGRGIVEKLRTEGWQVAALDCHLQAIERAQRGWASEDKGIHWIQADVAQEKEVLAAVGTVQDRWGRLDGVVNNAAISTAHSDPAEDLSLKHWQRVLDANLTGPFLVSRSCLSLLRKSRGAIVNIASTRALQSEPHCEAYGASKGGLVSLTHAMAASLSGQVRVNAISPGWIDTGPWQNNPEPQNDDPADHAWHWAGRVGLPEDVAAMVHYLLSPAAAFISGQNFIIDGGATRKMVYPPL</sequence>
<reference evidence="3 4" key="1">
    <citation type="submission" date="2020-08" db="EMBL/GenBank/DDBJ databases">
        <title>Genomic Encyclopedia of Type Strains, Phase IV (KMG-IV): sequencing the most valuable type-strain genomes for metagenomic binning, comparative biology and taxonomic classification.</title>
        <authorList>
            <person name="Goeker M."/>
        </authorList>
    </citation>
    <scope>NUCLEOTIDE SEQUENCE [LARGE SCALE GENOMIC DNA]</scope>
    <source>
        <strain evidence="3 4">DSM 22071</strain>
    </source>
</reference>
<dbReference type="InterPro" id="IPR036291">
    <property type="entry name" value="NAD(P)-bd_dom_sf"/>
</dbReference>
<accession>A0A7W8DH45</accession>
<keyword evidence="2" id="KW-0560">Oxidoreductase</keyword>
<evidence type="ECO:0000313" key="3">
    <source>
        <dbReference type="EMBL" id="MBB5022125.1"/>
    </source>
</evidence>
<evidence type="ECO:0000313" key="4">
    <source>
        <dbReference type="Proteomes" id="UP000528322"/>
    </source>
</evidence>
<proteinExistence type="inferred from homology"/>
<keyword evidence="4" id="KW-1185">Reference proteome</keyword>
<dbReference type="InterPro" id="IPR002347">
    <property type="entry name" value="SDR_fam"/>
</dbReference>
<evidence type="ECO:0000256" key="1">
    <source>
        <dbReference type="ARBA" id="ARBA00006484"/>
    </source>
</evidence>
<dbReference type="InterPro" id="IPR020904">
    <property type="entry name" value="Sc_DH/Rdtase_CS"/>
</dbReference>
<organism evidence="3 4">
    <name type="scientific">Desulfurispira natronophila</name>
    <dbReference type="NCBI Taxonomy" id="682562"/>
    <lineage>
        <taxon>Bacteria</taxon>
        <taxon>Pseudomonadati</taxon>
        <taxon>Chrysiogenota</taxon>
        <taxon>Chrysiogenia</taxon>
        <taxon>Chrysiogenales</taxon>
        <taxon>Chrysiogenaceae</taxon>
        <taxon>Desulfurispira</taxon>
    </lineage>
</organism>
<name>A0A7W8DH45_9BACT</name>
<dbReference type="PROSITE" id="PS00061">
    <property type="entry name" value="ADH_SHORT"/>
    <property type="match status" value="1"/>
</dbReference>
<dbReference type="Gene3D" id="3.40.50.720">
    <property type="entry name" value="NAD(P)-binding Rossmann-like Domain"/>
    <property type="match status" value="1"/>
</dbReference>
<dbReference type="SUPFAM" id="SSF51735">
    <property type="entry name" value="NAD(P)-binding Rossmann-fold domains"/>
    <property type="match status" value="1"/>
</dbReference>
<dbReference type="FunFam" id="3.40.50.720:FF:000084">
    <property type="entry name" value="Short-chain dehydrogenase reductase"/>
    <property type="match status" value="1"/>
</dbReference>